<dbReference type="GeneID" id="110234452"/>
<name>A0A913WX79_EXADI</name>
<protein>
    <recommendedName>
        <fullName evidence="2">DUF4590 domain-containing protein</fullName>
    </recommendedName>
</protein>
<evidence type="ECO:0000313" key="3">
    <source>
        <dbReference type="EnsemblMetazoa" id="XP_020895485.1"/>
    </source>
</evidence>
<dbReference type="Proteomes" id="UP000887567">
    <property type="component" value="Unplaced"/>
</dbReference>
<proteinExistence type="predicted"/>
<sequence length="360" mass="41015">MSHAAPGQLEAYNSLQDKHLAGYFNNNRMKKHLVKSGLITKKGKLIDEKTYRLNMAKKEHRKHVRDLLATAILHKALDLERDRQYQIRKRLDEIYKVELVRRVKDERGRKGDEHILPLLTPRERSARRKARKHVRPSTAPAGSSQDMSAAHPSDIQYDEATGKLCYTVESGQETAMNAYLRDDSDPNSPYTRAYPGTYPVPAPPPTGTPRRTRPSTSSATRRKTRPHRFHYLARTEPAVAHRVQLQSMAEVTMKFLGPSLTLTNSMFPEDRLCEVMVLQQHCGGSTLCVFRELLPPNTIFTFISRRHRGSPFGLTLYIDSMQDIRLSSCCEYKHKPGHILGGRNGHFQFVQVEGAAPCYK</sequence>
<dbReference type="OrthoDB" id="120976at2759"/>
<dbReference type="PANTHER" id="PTHR23034">
    <property type="entry name" value="GLUTAMATE-RICH PROTEIN 3"/>
    <property type="match status" value="1"/>
</dbReference>
<evidence type="ECO:0000256" key="1">
    <source>
        <dbReference type="SAM" id="MobiDB-lite"/>
    </source>
</evidence>
<evidence type="ECO:0000313" key="4">
    <source>
        <dbReference type="Proteomes" id="UP000887567"/>
    </source>
</evidence>
<dbReference type="RefSeq" id="XP_020895485.1">
    <property type="nucleotide sequence ID" value="XM_021039826.1"/>
</dbReference>
<feature type="compositionally biased region" description="Pro residues" evidence="1">
    <location>
        <begin position="198"/>
        <end position="207"/>
    </location>
</feature>
<feature type="domain" description="DUF4590" evidence="2">
    <location>
        <begin position="274"/>
        <end position="360"/>
    </location>
</feature>
<organism evidence="3 4">
    <name type="scientific">Exaiptasia diaphana</name>
    <name type="common">Tropical sea anemone</name>
    <name type="synonym">Aiptasia pulchella</name>
    <dbReference type="NCBI Taxonomy" id="2652724"/>
    <lineage>
        <taxon>Eukaryota</taxon>
        <taxon>Metazoa</taxon>
        <taxon>Cnidaria</taxon>
        <taxon>Anthozoa</taxon>
        <taxon>Hexacorallia</taxon>
        <taxon>Actiniaria</taxon>
        <taxon>Aiptasiidae</taxon>
        <taxon>Exaiptasia</taxon>
    </lineage>
</organism>
<keyword evidence="4" id="KW-1185">Reference proteome</keyword>
<reference evidence="3" key="1">
    <citation type="submission" date="2022-11" db="UniProtKB">
        <authorList>
            <consortium name="EnsemblMetazoa"/>
        </authorList>
    </citation>
    <scope>IDENTIFICATION</scope>
</reference>
<accession>A0A913WX79</accession>
<dbReference type="EnsemblMetazoa" id="XM_021039826.1">
    <property type="protein sequence ID" value="XP_020895485.1"/>
    <property type="gene ID" value="LOC110234452"/>
</dbReference>
<dbReference type="AlphaFoldDB" id="A0A913WX79"/>
<dbReference type="InterPro" id="IPR027962">
    <property type="entry name" value="ERICH3"/>
</dbReference>
<feature type="compositionally biased region" description="Basic residues" evidence="1">
    <location>
        <begin position="125"/>
        <end position="135"/>
    </location>
</feature>
<dbReference type="KEGG" id="epa:110234452"/>
<dbReference type="PANTHER" id="PTHR23034:SF2">
    <property type="entry name" value="GLUTAMATE-RICH PROTEIN 3"/>
    <property type="match status" value="1"/>
</dbReference>
<feature type="region of interest" description="Disordered" evidence="1">
    <location>
        <begin position="179"/>
        <end position="224"/>
    </location>
</feature>
<dbReference type="OMA" id="SHEMTDM"/>
<dbReference type="Pfam" id="PF15257">
    <property type="entry name" value="DUF4590"/>
    <property type="match status" value="1"/>
</dbReference>
<evidence type="ECO:0000259" key="2">
    <source>
        <dbReference type="Pfam" id="PF15257"/>
    </source>
</evidence>
<dbReference type="InterPro" id="IPR048257">
    <property type="entry name" value="DUF4590"/>
</dbReference>
<feature type="region of interest" description="Disordered" evidence="1">
    <location>
        <begin position="114"/>
        <end position="150"/>
    </location>
</feature>